<keyword evidence="2" id="KW-1185">Reference proteome</keyword>
<dbReference type="Proteomes" id="UP000706525">
    <property type="component" value="Unassembled WGS sequence"/>
</dbReference>
<accession>A0ABM8XEI8</accession>
<reference evidence="1 2" key="1">
    <citation type="submission" date="2021-08" db="EMBL/GenBank/DDBJ databases">
        <authorList>
            <person name="Peeters C."/>
        </authorList>
    </citation>
    <scope>NUCLEOTIDE SEQUENCE [LARGE SCALE GENOMIC DNA]</scope>
    <source>
        <strain evidence="1 2">LMG 32289</strain>
    </source>
</reference>
<evidence type="ECO:0000313" key="1">
    <source>
        <dbReference type="EMBL" id="CAG9178490.1"/>
    </source>
</evidence>
<organism evidence="1 2">
    <name type="scientific">Cupriavidus pampae</name>
    <dbReference type="NCBI Taxonomy" id="659251"/>
    <lineage>
        <taxon>Bacteria</taxon>
        <taxon>Pseudomonadati</taxon>
        <taxon>Pseudomonadota</taxon>
        <taxon>Betaproteobacteria</taxon>
        <taxon>Burkholderiales</taxon>
        <taxon>Burkholderiaceae</taxon>
        <taxon>Cupriavidus</taxon>
    </lineage>
</organism>
<dbReference type="RefSeq" id="WP_223991535.1">
    <property type="nucleotide sequence ID" value="NZ_CAJZAG010000008.1"/>
</dbReference>
<evidence type="ECO:0000313" key="2">
    <source>
        <dbReference type="Proteomes" id="UP000706525"/>
    </source>
</evidence>
<proteinExistence type="predicted"/>
<dbReference type="Pfam" id="PF22014">
    <property type="entry name" value="DUF6932"/>
    <property type="match status" value="1"/>
</dbReference>
<comment type="caution">
    <text evidence="1">The sequence shown here is derived from an EMBL/GenBank/DDBJ whole genome shotgun (WGS) entry which is preliminary data.</text>
</comment>
<gene>
    <name evidence="1" type="ORF">LMG32289_04058</name>
</gene>
<protein>
    <recommendedName>
        <fullName evidence="3">Polymerase nucleotidyl transferase domain-containing protein</fullName>
    </recommendedName>
</protein>
<dbReference type="EMBL" id="CAJZAG010000008">
    <property type="protein sequence ID" value="CAG9178490.1"/>
    <property type="molecule type" value="Genomic_DNA"/>
</dbReference>
<name>A0ABM8XEI8_9BURK</name>
<dbReference type="InterPro" id="IPR053860">
    <property type="entry name" value="DUF6932"/>
</dbReference>
<sequence>MTKQDYSPLWPPGRHKVTLDQFRVTAIERFPFDVRRQELYSKLEAWVHRLRELGVKGVVWIDGSITTEKSAPSDIDCILWNPKTVEPLSADVEAALAPLVDKANVDKEFSLDFYLEGPWSGDRFTREAYWSGVFGFCHDRVTAKGFVEIAL</sequence>
<evidence type="ECO:0008006" key="3">
    <source>
        <dbReference type="Google" id="ProtNLM"/>
    </source>
</evidence>